<feature type="region of interest" description="Disordered" evidence="1">
    <location>
        <begin position="1"/>
        <end position="43"/>
    </location>
</feature>
<dbReference type="RefSeq" id="XP_012338620.1">
    <property type="nucleotide sequence ID" value="XM_012483197.1"/>
</dbReference>
<dbReference type="GeneID" id="24270909"/>
<evidence type="ECO:0000313" key="2">
    <source>
        <dbReference type="EMBL" id="KJP84774.1"/>
    </source>
</evidence>
<sequence length="264" mass="30598">MRDEETNNNIVGVSTTKQALSGHNVSATESDGTNPLPPPADDPWRCMETIQLETDRYPPNDDDPWNCMETIHTEEDQSPSTVPRDATSDCPHWINWIEQHKHMLRECTTQPWFNALKSEWKHYLRDHMAANGASGEHRTAATMERKKLHAWKEWVAQQHQQLRTYSEEEWFPHLLNNVEEETESHKGEVPGVETDLNMQIVPAAADLLRVRDVPRSQLHPQPYMNTPLTAKIWMLLLAAVIEECEVERRMQQTELYVDDLLQTC</sequence>
<dbReference type="Proteomes" id="UP000054561">
    <property type="component" value="Unassembled WGS sequence"/>
</dbReference>
<organism evidence="2 3">
    <name type="scientific">Plasmodium fragile</name>
    <dbReference type="NCBI Taxonomy" id="5857"/>
    <lineage>
        <taxon>Eukaryota</taxon>
        <taxon>Sar</taxon>
        <taxon>Alveolata</taxon>
        <taxon>Apicomplexa</taxon>
        <taxon>Aconoidasida</taxon>
        <taxon>Haemosporida</taxon>
        <taxon>Plasmodiidae</taxon>
        <taxon>Plasmodium</taxon>
        <taxon>Plasmodium (Plasmodium)</taxon>
    </lineage>
</organism>
<evidence type="ECO:0000313" key="3">
    <source>
        <dbReference type="Proteomes" id="UP000054561"/>
    </source>
</evidence>
<evidence type="ECO:0000256" key="1">
    <source>
        <dbReference type="SAM" id="MobiDB-lite"/>
    </source>
</evidence>
<dbReference type="AlphaFoldDB" id="A0A0D9QCS0"/>
<dbReference type="VEuPathDB" id="PlasmoDB:AK88_05595"/>
<dbReference type="OrthoDB" id="375150at2759"/>
<dbReference type="OMA" id="PHWINWI"/>
<proteinExistence type="predicted"/>
<gene>
    <name evidence="2" type="ORF">AK88_05595</name>
</gene>
<reference evidence="2 3" key="1">
    <citation type="submission" date="2014-03" db="EMBL/GenBank/DDBJ databases">
        <title>The Genome Sequence of Plasmodium fragile nilgiri.</title>
        <authorList>
            <consortium name="The Broad Institute Genomics Platform"/>
            <consortium name="The Broad Institute Genome Sequencing Center for Infectious Disease"/>
            <person name="Neafsey D."/>
            <person name="Duraisingh M."/>
            <person name="Young S.K."/>
            <person name="Zeng Q."/>
            <person name="Gargeya S."/>
            <person name="Abouelleil A."/>
            <person name="Alvarado L."/>
            <person name="Chapman S.B."/>
            <person name="Gainer-Dewar J."/>
            <person name="Goldberg J."/>
            <person name="Griggs A."/>
            <person name="Gujja S."/>
            <person name="Hansen M."/>
            <person name="Howarth C."/>
            <person name="Imamovic A."/>
            <person name="Larimer J."/>
            <person name="Pearson M."/>
            <person name="Poon T.W."/>
            <person name="Priest M."/>
            <person name="Roberts A."/>
            <person name="Saif S."/>
            <person name="Shea T."/>
            <person name="Sykes S."/>
            <person name="Wortman J."/>
            <person name="Nusbaum C."/>
            <person name="Birren B."/>
        </authorList>
    </citation>
    <scope>NUCLEOTIDE SEQUENCE [LARGE SCALE GENOMIC DNA]</scope>
    <source>
        <strain evidence="3">nilgiri</strain>
    </source>
</reference>
<evidence type="ECO:0008006" key="4">
    <source>
        <dbReference type="Google" id="ProtNLM"/>
    </source>
</evidence>
<dbReference type="EMBL" id="KQ001799">
    <property type="protein sequence ID" value="KJP84774.1"/>
    <property type="molecule type" value="Genomic_DNA"/>
</dbReference>
<protein>
    <recommendedName>
        <fullName evidence="4">Schizont-infected cell agglutination C-terminal domain-containing protein</fullName>
    </recommendedName>
</protein>
<name>A0A0D9QCS0_PLAFR</name>
<accession>A0A0D9QCS0</accession>
<keyword evidence="3" id="KW-1185">Reference proteome</keyword>
<feature type="compositionally biased region" description="Polar residues" evidence="1">
    <location>
        <begin position="7"/>
        <end position="33"/>
    </location>
</feature>